<sequence>MDTIEERHLEALGANLPLTPQMIDELETQGFTIIHNVVEKDWLAEMRRTIDMLVEREGDQLAIEHHQEETVTRVANLINKGTVWEKVWAHPTVLAACKHIFGGAFKISSLNAREAHPGGGHQPLHADWKKPRPDYPKVHLVNTIWAIDDLCKENGAPRIIPGTHLRPELPEDVLADPEATHPDEVYLECPAGSVMIFNAHTWHGGMINHLGTRRRVLHGLYIDREDVAQQDQRKWLTRETSSRLTPAQKWLLDVEPVQKSSHTLSDKQEACAV</sequence>
<dbReference type="EMBL" id="BBSC01000001">
    <property type="protein sequence ID" value="GAM73270.1"/>
    <property type="molecule type" value="Genomic_DNA"/>
</dbReference>
<evidence type="ECO:0000313" key="3">
    <source>
        <dbReference type="Proteomes" id="UP000031666"/>
    </source>
</evidence>
<comment type="caution">
    <text evidence="2">The sequence shown here is derived from an EMBL/GenBank/DDBJ whole genome shotgun (WGS) entry which is preliminary data.</text>
</comment>
<protein>
    <submittedName>
        <fullName evidence="2">Phytanoyl-CoA dioxygenase</fullName>
    </submittedName>
</protein>
<gene>
    <name evidence="2" type="ORF">JCM19241_2725</name>
</gene>
<keyword evidence="2" id="KW-0560">Oxidoreductase</keyword>
<comment type="cofactor">
    <cofactor evidence="1">
        <name>Fe(2+)</name>
        <dbReference type="ChEBI" id="CHEBI:29033"/>
    </cofactor>
</comment>
<dbReference type="GO" id="GO:0005506">
    <property type="term" value="F:iron ion binding"/>
    <property type="evidence" value="ECO:0007669"/>
    <property type="project" value="UniProtKB-ARBA"/>
</dbReference>
<name>A0A0B8Q1A1_9VIBR</name>
<evidence type="ECO:0000256" key="1">
    <source>
        <dbReference type="ARBA" id="ARBA00001954"/>
    </source>
</evidence>
<dbReference type="InterPro" id="IPR008775">
    <property type="entry name" value="Phytyl_CoA_dOase-like"/>
</dbReference>
<reference evidence="2 3" key="2">
    <citation type="submission" date="2015-01" db="EMBL/GenBank/DDBJ databases">
        <authorList>
            <consortium name="NBRP consortium"/>
            <person name="Sawabe T."/>
            <person name="Meirelles P."/>
            <person name="Feng G."/>
            <person name="Sayaka M."/>
            <person name="Hattori M."/>
            <person name="Ohkuma M."/>
        </authorList>
    </citation>
    <scope>NUCLEOTIDE SEQUENCE [LARGE SCALE GENOMIC DNA]</scope>
    <source>
        <strain evidence="3">JCM 19241</strain>
    </source>
</reference>
<reference evidence="2 3" key="1">
    <citation type="submission" date="2015-01" db="EMBL/GenBank/DDBJ databases">
        <title>Vibrio sp. C94 JCM 19241 whole genome shotgun sequence.</title>
        <authorList>
            <person name="Sawabe T."/>
            <person name="Meirelles P."/>
            <person name="Feng G."/>
            <person name="Sayaka M."/>
            <person name="Hattori M."/>
            <person name="Ohkuma M."/>
        </authorList>
    </citation>
    <scope>NUCLEOTIDE SEQUENCE [LARGE SCALE GENOMIC DNA]</scope>
    <source>
        <strain evidence="3">JCM 19241</strain>
    </source>
</reference>
<dbReference type="GO" id="GO:0016706">
    <property type="term" value="F:2-oxoglutarate-dependent dioxygenase activity"/>
    <property type="evidence" value="ECO:0007669"/>
    <property type="project" value="UniProtKB-ARBA"/>
</dbReference>
<dbReference type="STRING" id="1481914.JCM19241_2725"/>
<dbReference type="PANTHER" id="PTHR20883">
    <property type="entry name" value="PHYTANOYL-COA DIOXYGENASE DOMAIN CONTAINING 1"/>
    <property type="match status" value="1"/>
</dbReference>
<dbReference type="PANTHER" id="PTHR20883:SF48">
    <property type="entry name" value="ECTOINE DIOXYGENASE"/>
    <property type="match status" value="1"/>
</dbReference>
<accession>A0A0B8Q1A1</accession>
<organism evidence="2 3">
    <name type="scientific">Vibrio ishigakensis</name>
    <dbReference type="NCBI Taxonomy" id="1481914"/>
    <lineage>
        <taxon>Bacteria</taxon>
        <taxon>Pseudomonadati</taxon>
        <taxon>Pseudomonadota</taxon>
        <taxon>Gammaproteobacteria</taxon>
        <taxon>Vibrionales</taxon>
        <taxon>Vibrionaceae</taxon>
        <taxon>Vibrio</taxon>
    </lineage>
</organism>
<keyword evidence="2" id="KW-0223">Dioxygenase</keyword>
<dbReference type="SUPFAM" id="SSF51197">
    <property type="entry name" value="Clavaminate synthase-like"/>
    <property type="match status" value="1"/>
</dbReference>
<proteinExistence type="predicted"/>
<dbReference type="Gene3D" id="2.60.120.620">
    <property type="entry name" value="q2cbj1_9rhob like domain"/>
    <property type="match status" value="1"/>
</dbReference>
<dbReference type="Pfam" id="PF05721">
    <property type="entry name" value="PhyH"/>
    <property type="match status" value="1"/>
</dbReference>
<evidence type="ECO:0000313" key="2">
    <source>
        <dbReference type="EMBL" id="GAM73270.1"/>
    </source>
</evidence>
<dbReference type="AlphaFoldDB" id="A0A0B8Q1A1"/>
<dbReference type="Proteomes" id="UP000031666">
    <property type="component" value="Unassembled WGS sequence"/>
</dbReference>